<gene>
    <name evidence="8" type="ORF">ACFSCT_00765</name>
</gene>
<protein>
    <submittedName>
        <fullName evidence="8">GlsB/YeaQ/YmgE family stress response membrane protein</fullName>
    </submittedName>
</protein>
<keyword evidence="4 7" id="KW-0812">Transmembrane</keyword>
<feature type="transmembrane region" description="Helical" evidence="7">
    <location>
        <begin position="6"/>
        <end position="25"/>
    </location>
</feature>
<dbReference type="PANTHER" id="PTHR33884:SF3">
    <property type="entry name" value="UPF0410 PROTEIN YMGE"/>
    <property type="match status" value="1"/>
</dbReference>
<feature type="transmembrane region" description="Helical" evidence="7">
    <location>
        <begin position="32"/>
        <end position="57"/>
    </location>
</feature>
<evidence type="ECO:0000256" key="7">
    <source>
        <dbReference type="SAM" id="Phobius"/>
    </source>
</evidence>
<dbReference type="Proteomes" id="UP001597213">
    <property type="component" value="Unassembled WGS sequence"/>
</dbReference>
<dbReference type="InterPro" id="IPR007341">
    <property type="entry name" value="Transgly_assoc"/>
</dbReference>
<keyword evidence="9" id="KW-1185">Reference proteome</keyword>
<sequence>MITAQGLLVALIIGAIAGWLAGEIVKGHGQGLVMNIIIGIIGALIAGWLLPAVGLTIGGAGSILGAIIYSTIGAVILLLLLRLINRA</sequence>
<evidence type="ECO:0000313" key="8">
    <source>
        <dbReference type="EMBL" id="MFD1880246.1"/>
    </source>
</evidence>
<keyword evidence="3" id="KW-1003">Cell membrane</keyword>
<evidence type="ECO:0000256" key="4">
    <source>
        <dbReference type="ARBA" id="ARBA00022692"/>
    </source>
</evidence>
<keyword evidence="5 7" id="KW-1133">Transmembrane helix</keyword>
<reference evidence="9" key="1">
    <citation type="journal article" date="2019" name="Int. J. Syst. Evol. Microbiol.">
        <title>The Global Catalogue of Microorganisms (GCM) 10K type strain sequencing project: providing services to taxonomists for standard genome sequencing and annotation.</title>
        <authorList>
            <consortium name="The Broad Institute Genomics Platform"/>
            <consortium name="The Broad Institute Genome Sequencing Center for Infectious Disease"/>
            <person name="Wu L."/>
            <person name="Ma J."/>
        </authorList>
    </citation>
    <scope>NUCLEOTIDE SEQUENCE [LARGE SCALE GENOMIC DNA]</scope>
    <source>
        <strain evidence="9">CCUG 56029</strain>
    </source>
</reference>
<evidence type="ECO:0000256" key="6">
    <source>
        <dbReference type="ARBA" id="ARBA00023136"/>
    </source>
</evidence>
<organism evidence="8 9">
    <name type="scientific">Paracoccus pacificus</name>
    <dbReference type="NCBI Taxonomy" id="1463598"/>
    <lineage>
        <taxon>Bacteria</taxon>
        <taxon>Pseudomonadati</taxon>
        <taxon>Pseudomonadota</taxon>
        <taxon>Alphaproteobacteria</taxon>
        <taxon>Rhodobacterales</taxon>
        <taxon>Paracoccaceae</taxon>
        <taxon>Paracoccus</taxon>
    </lineage>
</organism>
<dbReference type="PANTHER" id="PTHR33884">
    <property type="entry name" value="UPF0410 PROTEIN YMGE"/>
    <property type="match status" value="1"/>
</dbReference>
<comment type="caution">
    <text evidence="8">The sequence shown here is derived from an EMBL/GenBank/DDBJ whole genome shotgun (WGS) entry which is preliminary data.</text>
</comment>
<dbReference type="RefSeq" id="WP_379139389.1">
    <property type="nucleotide sequence ID" value="NZ_JBHUEN010000003.1"/>
</dbReference>
<keyword evidence="6 7" id="KW-0472">Membrane</keyword>
<dbReference type="Pfam" id="PF04226">
    <property type="entry name" value="Transgly_assoc"/>
    <property type="match status" value="1"/>
</dbReference>
<evidence type="ECO:0000256" key="3">
    <source>
        <dbReference type="ARBA" id="ARBA00022475"/>
    </source>
</evidence>
<feature type="transmembrane region" description="Helical" evidence="7">
    <location>
        <begin position="63"/>
        <end position="84"/>
    </location>
</feature>
<comment type="similarity">
    <text evidence="2">Belongs to the UPF0410 family.</text>
</comment>
<proteinExistence type="inferred from homology"/>
<evidence type="ECO:0000256" key="2">
    <source>
        <dbReference type="ARBA" id="ARBA00011006"/>
    </source>
</evidence>
<name>A0ABW4R1Y9_9RHOB</name>
<dbReference type="EMBL" id="JBHUEN010000003">
    <property type="protein sequence ID" value="MFD1880246.1"/>
    <property type="molecule type" value="Genomic_DNA"/>
</dbReference>
<evidence type="ECO:0000256" key="1">
    <source>
        <dbReference type="ARBA" id="ARBA00004651"/>
    </source>
</evidence>
<evidence type="ECO:0000313" key="9">
    <source>
        <dbReference type="Proteomes" id="UP001597213"/>
    </source>
</evidence>
<accession>A0ABW4R1Y9</accession>
<evidence type="ECO:0000256" key="5">
    <source>
        <dbReference type="ARBA" id="ARBA00022989"/>
    </source>
</evidence>
<comment type="subcellular location">
    <subcellularLocation>
        <location evidence="1">Cell membrane</location>
        <topology evidence="1">Multi-pass membrane protein</topology>
    </subcellularLocation>
</comment>